<dbReference type="EMBL" id="JOTP01000022">
    <property type="protein sequence ID" value="KEP25462.1"/>
    <property type="molecule type" value="Genomic_DNA"/>
</dbReference>
<dbReference type="InterPro" id="IPR038765">
    <property type="entry name" value="Papain-like_cys_pep_sf"/>
</dbReference>
<dbReference type="Gene3D" id="3.90.1720.10">
    <property type="entry name" value="endopeptidase domain like (from Nostoc punctiforme)"/>
    <property type="match status" value="1"/>
</dbReference>
<protein>
    <recommendedName>
        <fullName evidence="4">Orthopoxovirus pf05708 family protein</fullName>
    </recommendedName>
</protein>
<accession>A0A081L886</accession>
<dbReference type="Proteomes" id="UP000028091">
    <property type="component" value="Unassembled WGS sequence"/>
</dbReference>
<evidence type="ECO:0000313" key="2">
    <source>
        <dbReference type="EMBL" id="KEP25462.1"/>
    </source>
</evidence>
<feature type="chain" id="PRO_5039143129" description="Orthopoxovirus pf05708 family protein" evidence="1">
    <location>
        <begin position="23"/>
        <end position="277"/>
    </location>
</feature>
<evidence type="ECO:0000313" key="3">
    <source>
        <dbReference type="Proteomes" id="UP000028091"/>
    </source>
</evidence>
<gene>
    <name evidence="2" type="ORF">BA70_08685</name>
</gene>
<dbReference type="OrthoDB" id="2080087at2"/>
<sequence length="277" mass="31110">MNMKKTIFAIICYLLFSLSLFSNETTIFAVNTPPSQEVHDSEETITKEELNVLKEQGVVSKEVTVQQLNQEHESQDDTIDLITADDDLKNYGLRQNKQDEMVTDEKPHTIRHLLGKPYPGTNIMPKKGDILVTSTGALNGLIGHAGIVINEKSYASIPGFRQHPNIDSIHSWFRYSANTKVIRINHEEKADLAGEWAHDYVKDHPKARYSITMSIQSLDPTYCSKIVWQAYAKTGDAVGHATFTIKAPYGFLKKKSYKTVTPKVIVSEGRKIGGLNF</sequence>
<keyword evidence="1" id="KW-0732">Signal</keyword>
<dbReference type="eggNOG" id="ENOG5033EBR">
    <property type="taxonomic scope" value="Bacteria"/>
</dbReference>
<feature type="signal peptide" evidence="1">
    <location>
        <begin position="1"/>
        <end position="22"/>
    </location>
</feature>
<name>A0A081L886_9BACI</name>
<dbReference type="SUPFAM" id="SSF54001">
    <property type="entry name" value="Cysteine proteinases"/>
    <property type="match status" value="1"/>
</dbReference>
<comment type="caution">
    <text evidence="2">The sequence shown here is derived from an EMBL/GenBank/DDBJ whole genome shotgun (WGS) entry which is preliminary data.</text>
</comment>
<evidence type="ECO:0000256" key="1">
    <source>
        <dbReference type="SAM" id="SignalP"/>
    </source>
</evidence>
<dbReference type="AlphaFoldDB" id="A0A081L886"/>
<evidence type="ECO:0008006" key="4">
    <source>
        <dbReference type="Google" id="ProtNLM"/>
    </source>
</evidence>
<reference evidence="2 3" key="1">
    <citation type="submission" date="2012-09" db="EMBL/GenBank/DDBJ databases">
        <title>Genome Sequence of Bacillus sp. DW5-4.</title>
        <authorList>
            <person name="Lai Q."/>
            <person name="Liu Y."/>
            <person name="Shao Z."/>
        </authorList>
    </citation>
    <scope>NUCLEOTIDE SEQUENCE [LARGE SCALE GENOMIC DNA]</scope>
    <source>
        <strain evidence="2 3">DW5-4</strain>
    </source>
</reference>
<keyword evidence="3" id="KW-1185">Reference proteome</keyword>
<organism evidence="2 3">
    <name type="scientific">Bacillus zhangzhouensis</name>
    <dbReference type="NCBI Taxonomy" id="1178540"/>
    <lineage>
        <taxon>Bacteria</taxon>
        <taxon>Bacillati</taxon>
        <taxon>Bacillota</taxon>
        <taxon>Bacilli</taxon>
        <taxon>Bacillales</taxon>
        <taxon>Bacillaceae</taxon>
        <taxon>Bacillus</taxon>
    </lineage>
</organism>
<proteinExistence type="predicted"/>
<dbReference type="RefSeq" id="WP_034323856.1">
    <property type="nucleotide sequence ID" value="NZ_JOTP01000022.1"/>
</dbReference>